<evidence type="ECO:0000256" key="14">
    <source>
        <dbReference type="ARBA" id="ARBA00023264"/>
    </source>
</evidence>
<reference evidence="18" key="1">
    <citation type="submission" date="2025-08" db="UniProtKB">
        <authorList>
            <consortium name="Ensembl"/>
        </authorList>
    </citation>
    <scope>IDENTIFICATION</scope>
</reference>
<evidence type="ECO:0000256" key="17">
    <source>
        <dbReference type="SAM" id="Phobius"/>
    </source>
</evidence>
<dbReference type="UniPathway" id="UPA00753"/>
<keyword evidence="12 17" id="KW-0472">Membrane</keyword>
<evidence type="ECO:0000313" key="18">
    <source>
        <dbReference type="Ensembl" id="ENSOSIP00000005975.1"/>
    </source>
</evidence>
<evidence type="ECO:0000256" key="10">
    <source>
        <dbReference type="ARBA" id="ARBA00022989"/>
    </source>
</evidence>
<dbReference type="GO" id="GO:0006656">
    <property type="term" value="P:phosphatidylcholine biosynthetic process"/>
    <property type="evidence" value="ECO:0007669"/>
    <property type="project" value="UniProtKB-UniPathway"/>
</dbReference>
<keyword evidence="13" id="KW-0594">Phospholipid biosynthesis</keyword>
<evidence type="ECO:0000256" key="6">
    <source>
        <dbReference type="ARBA" id="ARBA00022679"/>
    </source>
</evidence>
<evidence type="ECO:0000256" key="13">
    <source>
        <dbReference type="ARBA" id="ARBA00023209"/>
    </source>
</evidence>
<keyword evidence="7" id="KW-0949">S-adenosyl-L-methionine</keyword>
<evidence type="ECO:0000256" key="15">
    <source>
        <dbReference type="ARBA" id="ARBA00034137"/>
    </source>
</evidence>
<protein>
    <recommendedName>
        <fullName evidence="15">phosphatidyl-N-methylethanolamine N-methyltransferase</fullName>
        <ecNumber evidence="15">2.1.1.71</ecNumber>
    </recommendedName>
</protein>
<evidence type="ECO:0000256" key="12">
    <source>
        <dbReference type="ARBA" id="ARBA00023136"/>
    </source>
</evidence>
<evidence type="ECO:0000256" key="11">
    <source>
        <dbReference type="ARBA" id="ARBA00023098"/>
    </source>
</evidence>
<dbReference type="GO" id="GO:0000773">
    <property type="term" value="F:phosphatidyl-N-methylethanolamine N-methyltransferase activity"/>
    <property type="evidence" value="ECO:0007669"/>
    <property type="project" value="UniProtKB-EC"/>
</dbReference>
<keyword evidence="4" id="KW-0444">Lipid biosynthesis</keyword>
<keyword evidence="10 17" id="KW-1133">Transmembrane helix</keyword>
<keyword evidence="19" id="KW-1185">Reference proteome</keyword>
<dbReference type="GO" id="GO:0005789">
    <property type="term" value="C:endoplasmic reticulum membrane"/>
    <property type="evidence" value="ECO:0007669"/>
    <property type="project" value="UniProtKB-SubCell"/>
</dbReference>
<dbReference type="AlphaFoldDB" id="A0A8C7X0Z5"/>
<dbReference type="GeneTree" id="ENSGT00390000007041"/>
<evidence type="ECO:0000256" key="3">
    <source>
        <dbReference type="ARBA" id="ARBA00005189"/>
    </source>
</evidence>
<evidence type="ECO:0000256" key="4">
    <source>
        <dbReference type="ARBA" id="ARBA00022516"/>
    </source>
</evidence>
<evidence type="ECO:0000256" key="1">
    <source>
        <dbReference type="ARBA" id="ARBA00004477"/>
    </source>
</evidence>
<comment type="subcellular location">
    <subcellularLocation>
        <location evidence="1">Endoplasmic reticulum membrane</location>
        <topology evidence="1">Multi-pass membrane protein</topology>
    </subcellularLocation>
</comment>
<feature type="transmembrane region" description="Helical" evidence="17">
    <location>
        <begin position="80"/>
        <end position="103"/>
    </location>
</feature>
<proteinExistence type="predicted"/>
<dbReference type="PROSITE" id="PS51599">
    <property type="entry name" value="SAM_PEMT_PEM2"/>
    <property type="match status" value="1"/>
</dbReference>
<evidence type="ECO:0000256" key="16">
    <source>
        <dbReference type="SAM" id="MobiDB-lite"/>
    </source>
</evidence>
<keyword evidence="8 17" id="KW-0812">Transmembrane</keyword>
<evidence type="ECO:0000256" key="2">
    <source>
        <dbReference type="ARBA" id="ARBA00004969"/>
    </source>
</evidence>
<dbReference type="InterPro" id="IPR024960">
    <property type="entry name" value="PEMT/MFAP"/>
</dbReference>
<dbReference type="Pfam" id="PF04191">
    <property type="entry name" value="PEMT"/>
    <property type="match status" value="1"/>
</dbReference>
<name>A0A8C7X0Z5_9TELE</name>
<reference evidence="18" key="2">
    <citation type="submission" date="2025-09" db="UniProtKB">
        <authorList>
            <consortium name="Ensembl"/>
        </authorList>
    </citation>
    <scope>IDENTIFICATION</scope>
</reference>
<evidence type="ECO:0000256" key="7">
    <source>
        <dbReference type="ARBA" id="ARBA00022691"/>
    </source>
</evidence>
<feature type="region of interest" description="Disordered" evidence="16">
    <location>
        <begin position="1"/>
        <end position="20"/>
    </location>
</feature>
<dbReference type="PANTHER" id="PTHR15458">
    <property type="entry name" value="PHOSPHATIDYLETHANOLAMINE N-METHYLTRANSFERASE"/>
    <property type="match status" value="1"/>
</dbReference>
<organism evidence="18 19">
    <name type="scientific">Oryzias sinensis</name>
    <name type="common">Chinese medaka</name>
    <dbReference type="NCBI Taxonomy" id="183150"/>
    <lineage>
        <taxon>Eukaryota</taxon>
        <taxon>Metazoa</taxon>
        <taxon>Chordata</taxon>
        <taxon>Craniata</taxon>
        <taxon>Vertebrata</taxon>
        <taxon>Euteleostomi</taxon>
        <taxon>Actinopterygii</taxon>
        <taxon>Neopterygii</taxon>
        <taxon>Teleostei</taxon>
        <taxon>Neoteleostei</taxon>
        <taxon>Acanthomorphata</taxon>
        <taxon>Ovalentaria</taxon>
        <taxon>Atherinomorphae</taxon>
        <taxon>Beloniformes</taxon>
        <taxon>Adrianichthyidae</taxon>
        <taxon>Oryziinae</taxon>
        <taxon>Oryzias</taxon>
    </lineage>
</organism>
<keyword evidence="14" id="KW-1208">Phospholipid metabolism</keyword>
<accession>A0A8C7X0Z5</accession>
<keyword evidence="5" id="KW-0489">Methyltransferase</keyword>
<evidence type="ECO:0000256" key="8">
    <source>
        <dbReference type="ARBA" id="ARBA00022692"/>
    </source>
</evidence>
<sequence>EQNNGNDRSHDITRTTAPEEETRIYLKPQHTALSSTVPAEPVPVCVLSGDYFGILMDEKVTGFPFNIMENPMYWGSTANYLGLALIGSSPVGLVLTAIVGVAYKLAIMFEGPFTQKIYQERRKQE</sequence>
<dbReference type="Proteomes" id="UP000694383">
    <property type="component" value="Unplaced"/>
</dbReference>
<comment type="pathway">
    <text evidence="2">Phospholipid metabolism; phosphatidylcholine biosynthesis.</text>
</comment>
<evidence type="ECO:0000256" key="9">
    <source>
        <dbReference type="ARBA" id="ARBA00022824"/>
    </source>
</evidence>
<dbReference type="GO" id="GO:0004608">
    <property type="term" value="F:phosphatidylethanolamine N-methyltransferase activity"/>
    <property type="evidence" value="ECO:0007669"/>
    <property type="project" value="TreeGrafter"/>
</dbReference>
<dbReference type="EC" id="2.1.1.71" evidence="15"/>
<dbReference type="PANTHER" id="PTHR15458:SF5">
    <property type="entry name" value="PHOSPHATIDYLETHANOLAMINE N-METHYLTRANSFERASE"/>
    <property type="match status" value="1"/>
</dbReference>
<dbReference type="InterPro" id="IPR007318">
    <property type="entry name" value="Phopholipid_MeTrfase"/>
</dbReference>
<comment type="pathway">
    <text evidence="3">Lipid metabolism.</text>
</comment>
<evidence type="ECO:0000313" key="19">
    <source>
        <dbReference type="Proteomes" id="UP000694383"/>
    </source>
</evidence>
<dbReference type="Ensembl" id="ENSOSIT00000006406.1">
    <property type="protein sequence ID" value="ENSOSIP00000005975.1"/>
    <property type="gene ID" value="ENSOSIG00000004088.1"/>
</dbReference>
<keyword evidence="6" id="KW-0808">Transferase</keyword>
<keyword evidence="9" id="KW-0256">Endoplasmic reticulum</keyword>
<dbReference type="GO" id="GO:0032259">
    <property type="term" value="P:methylation"/>
    <property type="evidence" value="ECO:0007669"/>
    <property type="project" value="UniProtKB-KW"/>
</dbReference>
<evidence type="ECO:0000256" key="5">
    <source>
        <dbReference type="ARBA" id="ARBA00022603"/>
    </source>
</evidence>
<keyword evidence="11" id="KW-0443">Lipid metabolism</keyword>